<dbReference type="EMBL" id="GGEC01091041">
    <property type="protein sequence ID" value="MBX71525.1"/>
    <property type="molecule type" value="Transcribed_RNA"/>
</dbReference>
<accession>A0A2P2QX47</accession>
<dbReference type="AlphaFoldDB" id="A0A2P2QX47"/>
<reference evidence="1" key="1">
    <citation type="submission" date="2018-02" db="EMBL/GenBank/DDBJ databases">
        <title>Rhizophora mucronata_Transcriptome.</title>
        <authorList>
            <person name="Meera S.P."/>
            <person name="Sreeshan A."/>
            <person name="Augustine A."/>
        </authorList>
    </citation>
    <scope>NUCLEOTIDE SEQUENCE</scope>
    <source>
        <tissue evidence="1">Leaf</tissue>
    </source>
</reference>
<proteinExistence type="predicted"/>
<protein>
    <submittedName>
        <fullName evidence="1">Uncharacterized protein</fullName>
    </submittedName>
</protein>
<sequence length="40" mass="4868">MNLKVVCFCARYIINLSCSFDSKAWPYVMINFLCWRMMRI</sequence>
<evidence type="ECO:0000313" key="1">
    <source>
        <dbReference type="EMBL" id="MBX71525.1"/>
    </source>
</evidence>
<organism evidence="1">
    <name type="scientific">Rhizophora mucronata</name>
    <name type="common">Asiatic mangrove</name>
    <dbReference type="NCBI Taxonomy" id="61149"/>
    <lineage>
        <taxon>Eukaryota</taxon>
        <taxon>Viridiplantae</taxon>
        <taxon>Streptophyta</taxon>
        <taxon>Embryophyta</taxon>
        <taxon>Tracheophyta</taxon>
        <taxon>Spermatophyta</taxon>
        <taxon>Magnoliopsida</taxon>
        <taxon>eudicotyledons</taxon>
        <taxon>Gunneridae</taxon>
        <taxon>Pentapetalae</taxon>
        <taxon>rosids</taxon>
        <taxon>fabids</taxon>
        <taxon>Malpighiales</taxon>
        <taxon>Rhizophoraceae</taxon>
        <taxon>Rhizophora</taxon>
    </lineage>
</organism>
<name>A0A2P2QX47_RHIMU</name>